<dbReference type="EMBL" id="JBBPBM010000051">
    <property type="protein sequence ID" value="KAK8519593.1"/>
    <property type="molecule type" value="Genomic_DNA"/>
</dbReference>
<reference evidence="2 3" key="1">
    <citation type="journal article" date="2024" name="G3 (Bethesda)">
        <title>Genome assembly of Hibiscus sabdariffa L. provides insights into metabolisms of medicinal natural products.</title>
        <authorList>
            <person name="Kim T."/>
        </authorList>
    </citation>
    <scope>NUCLEOTIDE SEQUENCE [LARGE SCALE GENOMIC DNA]</scope>
    <source>
        <strain evidence="2">TK-2024</strain>
        <tissue evidence="2">Old leaves</tissue>
    </source>
</reference>
<accession>A0ABR2CJ15</accession>
<proteinExistence type="predicted"/>
<evidence type="ECO:0000313" key="3">
    <source>
        <dbReference type="Proteomes" id="UP001472677"/>
    </source>
</evidence>
<comment type="caution">
    <text evidence="2">The sequence shown here is derived from an EMBL/GenBank/DDBJ whole genome shotgun (WGS) entry which is preliminary data.</text>
</comment>
<feature type="region of interest" description="Disordered" evidence="1">
    <location>
        <begin position="164"/>
        <end position="189"/>
    </location>
</feature>
<gene>
    <name evidence="2" type="ORF">V6N12_025626</name>
</gene>
<feature type="compositionally biased region" description="Basic and acidic residues" evidence="1">
    <location>
        <begin position="180"/>
        <end position="189"/>
    </location>
</feature>
<protein>
    <recommendedName>
        <fullName evidence="4">CCHC-type domain-containing protein</fullName>
    </recommendedName>
</protein>
<evidence type="ECO:0000313" key="2">
    <source>
        <dbReference type="EMBL" id="KAK8519593.1"/>
    </source>
</evidence>
<organism evidence="2 3">
    <name type="scientific">Hibiscus sabdariffa</name>
    <name type="common">roselle</name>
    <dbReference type="NCBI Taxonomy" id="183260"/>
    <lineage>
        <taxon>Eukaryota</taxon>
        <taxon>Viridiplantae</taxon>
        <taxon>Streptophyta</taxon>
        <taxon>Embryophyta</taxon>
        <taxon>Tracheophyta</taxon>
        <taxon>Spermatophyta</taxon>
        <taxon>Magnoliopsida</taxon>
        <taxon>eudicotyledons</taxon>
        <taxon>Gunneridae</taxon>
        <taxon>Pentapetalae</taxon>
        <taxon>rosids</taxon>
        <taxon>malvids</taxon>
        <taxon>Malvales</taxon>
        <taxon>Malvaceae</taxon>
        <taxon>Malvoideae</taxon>
        <taxon>Hibiscus</taxon>
    </lineage>
</organism>
<name>A0ABR2CJ15_9ROSI</name>
<keyword evidence="3" id="KW-1185">Reference proteome</keyword>
<dbReference type="Proteomes" id="UP001472677">
    <property type="component" value="Unassembled WGS sequence"/>
</dbReference>
<sequence>MFQDELIHAQKYVADRADVTNGVKVYKVHEFSREKPIYMTKDAKKNDNMDIIQNEIANKFCESSTLLFNSIMLHSLGLSEKASRLRKHYDLAVSSIKNLCDELDKLTIDLVDEGKKSTSSDDSKMVGNDVVLYNDITLKDLIHVITKGLHHSLRKKISVEKNNKNSETCSSCNRKGHTKHTCERRQPSK</sequence>
<evidence type="ECO:0008006" key="4">
    <source>
        <dbReference type="Google" id="ProtNLM"/>
    </source>
</evidence>
<evidence type="ECO:0000256" key="1">
    <source>
        <dbReference type="SAM" id="MobiDB-lite"/>
    </source>
</evidence>